<feature type="domain" description="CREG-like beta-barrel" evidence="1">
    <location>
        <begin position="15"/>
        <end position="157"/>
    </location>
</feature>
<name>A0A1C3U433_9HYPH</name>
<accession>A0A1C3U433</accession>
<dbReference type="AlphaFoldDB" id="A0A1C3U433"/>
<dbReference type="EMBL" id="FMAC01000001">
    <property type="protein sequence ID" value="SCB10222.1"/>
    <property type="molecule type" value="Genomic_DNA"/>
</dbReference>
<dbReference type="PIRSF" id="PIRSF004633">
    <property type="entry name" value="UCP_PLP_oxd"/>
    <property type="match status" value="1"/>
</dbReference>
<dbReference type="InterPro" id="IPR014419">
    <property type="entry name" value="HutZ"/>
</dbReference>
<dbReference type="InterPro" id="IPR012349">
    <property type="entry name" value="Split_barrel_FMN-bd"/>
</dbReference>
<protein>
    <recommendedName>
        <fullName evidence="1">CREG-like beta-barrel domain-containing protein</fullName>
    </recommendedName>
</protein>
<dbReference type="Pfam" id="PF13883">
    <property type="entry name" value="CREG_beta-barrel"/>
    <property type="match status" value="1"/>
</dbReference>
<dbReference type="PANTHER" id="PTHR13343">
    <property type="entry name" value="CREG1 PROTEIN"/>
    <property type="match status" value="1"/>
</dbReference>
<dbReference type="GO" id="GO:0005737">
    <property type="term" value="C:cytoplasm"/>
    <property type="evidence" value="ECO:0007669"/>
    <property type="project" value="UniProtKB-ARBA"/>
</dbReference>
<evidence type="ECO:0000313" key="2">
    <source>
        <dbReference type="EMBL" id="SCB10222.1"/>
    </source>
</evidence>
<dbReference type="PANTHER" id="PTHR13343:SF17">
    <property type="entry name" value="CELLULAR REPRESSOR OF E1A-STIMULATED GENES, ISOFORM A"/>
    <property type="match status" value="1"/>
</dbReference>
<evidence type="ECO:0000259" key="1">
    <source>
        <dbReference type="Pfam" id="PF13883"/>
    </source>
</evidence>
<dbReference type="Proteomes" id="UP000186228">
    <property type="component" value="Unassembled WGS sequence"/>
</dbReference>
<dbReference type="OrthoDB" id="9814594at2"/>
<gene>
    <name evidence="2" type="ORF">GA0061100_101641</name>
</gene>
<proteinExistence type="predicted"/>
<sequence>MNDKPSVIRETDGDARIQARNLMNKAAHAALAVIDPETGFPSVSRVLVAMDADGAPVILVSGLSSHTKALMKDSRASTLFGDPGKGDPLAHPRLTLRCSAERIDRQSQAHDRIRTLFLDRHPKSKLYIDFPDFCFFRLVPLDASLNGGFGRAYILSSEDLRML</sequence>
<reference evidence="3" key="1">
    <citation type="submission" date="2016-08" db="EMBL/GenBank/DDBJ databases">
        <authorList>
            <person name="Varghese N."/>
            <person name="Submissions Spin"/>
        </authorList>
    </citation>
    <scope>NUCLEOTIDE SEQUENCE [LARGE SCALE GENOMIC DNA]</scope>
    <source>
        <strain evidence="3">CCBAU 57015</strain>
    </source>
</reference>
<keyword evidence="3" id="KW-1185">Reference proteome</keyword>
<dbReference type="RefSeq" id="WP_075851143.1">
    <property type="nucleotide sequence ID" value="NZ_FMAC01000001.1"/>
</dbReference>
<organism evidence="2 3">
    <name type="scientific">Rhizobium hainanense</name>
    <dbReference type="NCBI Taxonomy" id="52131"/>
    <lineage>
        <taxon>Bacteria</taxon>
        <taxon>Pseudomonadati</taxon>
        <taxon>Pseudomonadota</taxon>
        <taxon>Alphaproteobacteria</taxon>
        <taxon>Hyphomicrobiales</taxon>
        <taxon>Rhizobiaceae</taxon>
        <taxon>Rhizobium/Agrobacterium group</taxon>
        <taxon>Rhizobium</taxon>
    </lineage>
</organism>
<evidence type="ECO:0000313" key="3">
    <source>
        <dbReference type="Proteomes" id="UP000186228"/>
    </source>
</evidence>
<dbReference type="InterPro" id="IPR055343">
    <property type="entry name" value="CREG_beta-barrel"/>
</dbReference>
<dbReference type="STRING" id="52131.GA0061100_101641"/>
<dbReference type="Gene3D" id="2.30.110.10">
    <property type="entry name" value="Electron Transport, Fmn-binding Protein, Chain A"/>
    <property type="match status" value="1"/>
</dbReference>
<dbReference type="SUPFAM" id="SSF50475">
    <property type="entry name" value="FMN-binding split barrel"/>
    <property type="match status" value="1"/>
</dbReference>